<keyword evidence="2" id="KW-1185">Reference proteome</keyword>
<evidence type="ECO:0000313" key="2">
    <source>
        <dbReference type="Proteomes" id="UP001185792"/>
    </source>
</evidence>
<organism evidence="1 2">
    <name type="scientific">Williamsia marianensis</name>
    <dbReference type="NCBI Taxonomy" id="85044"/>
    <lineage>
        <taxon>Bacteria</taxon>
        <taxon>Bacillati</taxon>
        <taxon>Actinomycetota</taxon>
        <taxon>Actinomycetes</taxon>
        <taxon>Mycobacteriales</taxon>
        <taxon>Nocardiaceae</taxon>
        <taxon>Williamsia</taxon>
    </lineage>
</organism>
<accession>A0ABU4EZN6</accession>
<dbReference type="Proteomes" id="UP001185792">
    <property type="component" value="Unassembled WGS sequence"/>
</dbReference>
<proteinExistence type="predicted"/>
<gene>
    <name evidence="1" type="ORF">R4198_23780</name>
</gene>
<comment type="caution">
    <text evidence="1">The sequence shown here is derived from an EMBL/GenBank/DDBJ whole genome shotgun (WGS) entry which is preliminary data.</text>
</comment>
<reference evidence="1 2" key="1">
    <citation type="submission" date="2023-10" db="EMBL/GenBank/DDBJ databases">
        <title>Development of a sustainable strategy for remediation of hydrocarbon-contaminated territories based on the waste exchange concept.</title>
        <authorList>
            <person name="Krivoruchko A."/>
        </authorList>
    </citation>
    <scope>NUCLEOTIDE SEQUENCE [LARGE SCALE GENOMIC DNA]</scope>
    <source>
        <strain evidence="1 2">IEGM 1236</strain>
    </source>
</reference>
<dbReference type="RefSeq" id="WP_317714700.1">
    <property type="nucleotide sequence ID" value="NZ_JAWLUM010000005.1"/>
</dbReference>
<evidence type="ECO:0000313" key="1">
    <source>
        <dbReference type="EMBL" id="MDV7136725.1"/>
    </source>
</evidence>
<name>A0ABU4EZN6_WILMA</name>
<protein>
    <submittedName>
        <fullName evidence="1">Uncharacterized protein</fullName>
    </submittedName>
</protein>
<dbReference type="EMBL" id="JAWLUM010000005">
    <property type="protein sequence ID" value="MDV7136725.1"/>
    <property type="molecule type" value="Genomic_DNA"/>
</dbReference>
<sequence length="96" mass="10131">MTTSPQHDTTIDDADDIDDANALDIAATRRALTAALQAAADQLHVAAQASARLQESHVYDIEYIESPAAGDTDRAIADAARCVRAAERVIASLPTN</sequence>